<organism evidence="2 3">
    <name type="scientific">Rhodopila globiformis</name>
    <name type="common">Rhodopseudomonas globiformis</name>
    <dbReference type="NCBI Taxonomy" id="1071"/>
    <lineage>
        <taxon>Bacteria</taxon>
        <taxon>Pseudomonadati</taxon>
        <taxon>Pseudomonadota</taxon>
        <taxon>Alphaproteobacteria</taxon>
        <taxon>Acetobacterales</taxon>
        <taxon>Acetobacteraceae</taxon>
        <taxon>Rhodopila</taxon>
    </lineage>
</organism>
<sequence length="71" mass="7706">MKTMILAAAAALALGVGTASAQGIGAGIHEPMYGQKWVQQQLAERHNTNTAHPEKSAREVPFWNFWSKRGS</sequence>
<accession>A0A2S6MWF9</accession>
<comment type="caution">
    <text evidence="2">The sequence shown here is derived from an EMBL/GenBank/DDBJ whole genome shotgun (WGS) entry which is preliminary data.</text>
</comment>
<keyword evidence="1" id="KW-0732">Signal</keyword>
<feature type="chain" id="PRO_5018188638" evidence="1">
    <location>
        <begin position="22"/>
        <end position="71"/>
    </location>
</feature>
<dbReference type="RefSeq" id="WP_104522452.1">
    <property type="nucleotide sequence ID" value="NZ_NHRY01000267.1"/>
</dbReference>
<dbReference type="AlphaFoldDB" id="A0A2S6MWF9"/>
<evidence type="ECO:0000313" key="3">
    <source>
        <dbReference type="Proteomes" id="UP000239724"/>
    </source>
</evidence>
<gene>
    <name evidence="2" type="ORF">CCS01_29455</name>
</gene>
<dbReference type="Proteomes" id="UP000239724">
    <property type="component" value="Unassembled WGS sequence"/>
</dbReference>
<evidence type="ECO:0000256" key="1">
    <source>
        <dbReference type="SAM" id="SignalP"/>
    </source>
</evidence>
<name>A0A2S6MWF9_RHOGL</name>
<feature type="signal peptide" evidence="1">
    <location>
        <begin position="1"/>
        <end position="21"/>
    </location>
</feature>
<protein>
    <submittedName>
        <fullName evidence="2">Uncharacterized protein</fullName>
    </submittedName>
</protein>
<reference evidence="2 3" key="1">
    <citation type="journal article" date="2018" name="Arch. Microbiol.">
        <title>New insights into the metabolic potential of the phototrophic purple bacterium Rhodopila globiformis DSM 161(T) from its draft genome sequence and evidence for a vanadium-dependent nitrogenase.</title>
        <authorList>
            <person name="Imhoff J.F."/>
            <person name="Rahn T."/>
            <person name="Kunzel S."/>
            <person name="Neulinger S.C."/>
        </authorList>
    </citation>
    <scope>NUCLEOTIDE SEQUENCE [LARGE SCALE GENOMIC DNA]</scope>
    <source>
        <strain evidence="2 3">DSM 161</strain>
    </source>
</reference>
<keyword evidence="3" id="KW-1185">Reference proteome</keyword>
<dbReference type="EMBL" id="NHRY01000267">
    <property type="protein sequence ID" value="PPQ26691.1"/>
    <property type="molecule type" value="Genomic_DNA"/>
</dbReference>
<evidence type="ECO:0000313" key="2">
    <source>
        <dbReference type="EMBL" id="PPQ26691.1"/>
    </source>
</evidence>
<proteinExistence type="predicted"/>